<dbReference type="AlphaFoldDB" id="G0ZJD8"/>
<reference evidence="1" key="2">
    <citation type="submission" date="2011-02" db="EMBL/GenBank/DDBJ databases">
        <authorList>
            <person name="Liu H.-P."/>
            <person name="Chen R.-Y."/>
            <person name="Zhang Q.-X."/>
            <person name="Peng H."/>
            <person name="Wang K.-J."/>
        </authorList>
    </citation>
    <scope>NUCLEOTIDE SEQUENCE</scope>
</reference>
<evidence type="ECO:0000313" key="1">
    <source>
        <dbReference type="EMBL" id="AEL23135.1"/>
    </source>
</evidence>
<accession>G0ZJD8</accession>
<proteinExistence type="evidence at transcript level"/>
<sequence length="96" mass="11055">MLFADWNTSQALSTRMPLRILALLNRNFSNFDFLRGMFVKVVMWSRSSLRRGSMLCVLATCSLTFAIHASCFFSPFNSLATYWLPPYFSASVIHFK</sequence>
<organism evidence="1">
    <name type="scientific">Cherax quadricarinatus</name>
    <name type="common">Australian red claw crayfish</name>
    <dbReference type="NCBI Taxonomy" id="27406"/>
    <lineage>
        <taxon>Eukaryota</taxon>
        <taxon>Metazoa</taxon>
        <taxon>Ecdysozoa</taxon>
        <taxon>Arthropoda</taxon>
        <taxon>Crustacea</taxon>
        <taxon>Multicrustacea</taxon>
        <taxon>Malacostraca</taxon>
        <taxon>Eumalacostraca</taxon>
        <taxon>Eucarida</taxon>
        <taxon>Decapoda</taxon>
        <taxon>Pleocyemata</taxon>
        <taxon>Astacidea</taxon>
        <taxon>Parastacoidea</taxon>
        <taxon>Parastacidae</taxon>
        <taxon>Cherax</taxon>
    </lineage>
</organism>
<dbReference type="EMBL" id="JF284589">
    <property type="protein sequence ID" value="AEL23135.1"/>
    <property type="molecule type" value="mRNA"/>
</dbReference>
<name>G0ZJD8_CHEQU</name>
<reference evidence="1" key="1">
    <citation type="journal article" date="2011" name="Dev. Comp. Immunol.">
        <title>Differential gene expression profile from haematopoietic tissue stem cells of red claw crayfish, Cherax quadricarinatus, in response to WSSV infection.</title>
        <authorList>
            <person name="Liu H.P."/>
            <person name="Chen R.Y."/>
            <person name="Zhang Q.X."/>
            <person name="Peng H."/>
            <person name="Wang K.J."/>
        </authorList>
    </citation>
    <scope>NUCLEOTIDE SEQUENCE</scope>
</reference>
<protein>
    <submittedName>
        <fullName evidence="1">Cell growth-regulating nucleolar protein</fullName>
    </submittedName>
</protein>